<gene>
    <name evidence="2" type="ORF">A9Q75_13680</name>
</gene>
<proteinExistence type="predicted"/>
<dbReference type="EMBL" id="MAAF01000082">
    <property type="protein sequence ID" value="OUR78387.1"/>
    <property type="molecule type" value="Genomic_DNA"/>
</dbReference>
<keyword evidence="1" id="KW-1133">Transmembrane helix</keyword>
<accession>A0A1Y5ECF0</accession>
<organism evidence="2 3">
    <name type="scientific">Colwellia psychrerythraea</name>
    <name type="common">Vibrio psychroerythus</name>
    <dbReference type="NCBI Taxonomy" id="28229"/>
    <lineage>
        <taxon>Bacteria</taxon>
        <taxon>Pseudomonadati</taxon>
        <taxon>Pseudomonadota</taxon>
        <taxon>Gammaproteobacteria</taxon>
        <taxon>Alteromonadales</taxon>
        <taxon>Colwelliaceae</taxon>
        <taxon>Colwellia</taxon>
    </lineage>
</organism>
<reference evidence="3" key="1">
    <citation type="journal article" date="2017" name="Proc. Natl. Acad. Sci. U.S.A.">
        <title>Simulation of Deepwater Horizon oil plume reveals substrate specialization within a complex community of hydrocarbon degraders.</title>
        <authorList>
            <person name="Hu P."/>
            <person name="Dubinsky E.A."/>
            <person name="Probst A.J."/>
            <person name="Wang J."/>
            <person name="Sieber C.M.K."/>
            <person name="Tom L.M."/>
            <person name="Gardinali P."/>
            <person name="Banfield J.F."/>
            <person name="Atlas R.M."/>
            <person name="Andersen G.L."/>
        </authorList>
    </citation>
    <scope>NUCLEOTIDE SEQUENCE [LARGE SCALE GENOMIC DNA]</scope>
</reference>
<sequence length="92" mass="10541">MIKLLEKLGQNPQLSLTLFLRGLGLFVIGLLFVALGYFYHHLWQIIGIITLALACLLAAWGYLGIFANRWLNILYRTRPANKRSTHKNTQTK</sequence>
<dbReference type="AlphaFoldDB" id="A0A1Y5ECF0"/>
<comment type="caution">
    <text evidence="2">The sequence shown here is derived from an EMBL/GenBank/DDBJ whole genome shotgun (WGS) entry which is preliminary data.</text>
</comment>
<name>A0A1Y5ECF0_COLPS</name>
<protein>
    <submittedName>
        <fullName evidence="2">Uncharacterized protein</fullName>
    </submittedName>
</protein>
<feature type="transmembrane region" description="Helical" evidence="1">
    <location>
        <begin position="20"/>
        <end position="39"/>
    </location>
</feature>
<feature type="transmembrane region" description="Helical" evidence="1">
    <location>
        <begin position="45"/>
        <end position="67"/>
    </location>
</feature>
<evidence type="ECO:0000313" key="3">
    <source>
        <dbReference type="Proteomes" id="UP000243053"/>
    </source>
</evidence>
<keyword evidence="1" id="KW-0472">Membrane</keyword>
<keyword evidence="1" id="KW-0812">Transmembrane</keyword>
<dbReference type="Proteomes" id="UP000243053">
    <property type="component" value="Unassembled WGS sequence"/>
</dbReference>
<evidence type="ECO:0000256" key="1">
    <source>
        <dbReference type="SAM" id="Phobius"/>
    </source>
</evidence>
<evidence type="ECO:0000313" key="2">
    <source>
        <dbReference type="EMBL" id="OUR78387.1"/>
    </source>
</evidence>